<dbReference type="PROSITE" id="PS51063">
    <property type="entry name" value="HTH_CRP_2"/>
    <property type="match status" value="1"/>
</dbReference>
<dbReference type="SUPFAM" id="SSF51206">
    <property type="entry name" value="cAMP-binding domain-like"/>
    <property type="match status" value="1"/>
</dbReference>
<dbReference type="PROSITE" id="PS00042">
    <property type="entry name" value="HTH_CRP_1"/>
    <property type="match status" value="1"/>
</dbReference>
<dbReference type="InterPro" id="IPR000595">
    <property type="entry name" value="cNMP-bd_dom"/>
</dbReference>
<feature type="domain" description="Cyclic nucleotide-binding" evidence="4">
    <location>
        <begin position="25"/>
        <end position="123"/>
    </location>
</feature>
<organism evidence="7 8">
    <name type="scientific">Aliikangiella marina</name>
    <dbReference type="NCBI Taxonomy" id="1712262"/>
    <lineage>
        <taxon>Bacteria</taxon>
        <taxon>Pseudomonadati</taxon>
        <taxon>Pseudomonadota</taxon>
        <taxon>Gammaproteobacteria</taxon>
        <taxon>Oceanospirillales</taxon>
        <taxon>Pleioneaceae</taxon>
        <taxon>Aliikangiella</taxon>
    </lineage>
</organism>
<dbReference type="GO" id="GO:0005829">
    <property type="term" value="C:cytosol"/>
    <property type="evidence" value="ECO:0007669"/>
    <property type="project" value="TreeGrafter"/>
</dbReference>
<dbReference type="PANTHER" id="PTHR24567:SF75">
    <property type="entry name" value="FUMARATE AND NITRATE REDUCTION REGULATORY PROTEIN"/>
    <property type="match status" value="1"/>
</dbReference>
<dbReference type="SMART" id="SM00100">
    <property type="entry name" value="cNMP"/>
    <property type="match status" value="1"/>
</dbReference>
<dbReference type="InterPro" id="IPR012318">
    <property type="entry name" value="HTH_CRP"/>
</dbReference>
<sequence>MKVSSNSALHSEVRCQTCSIRRLCLPMMLAESEIEYLENIVQRKKVLKKGEFLFHAGDEFDSIHAIRSGSIKSYTISSDGTEQITGFHLPGEMVGLNAISSTAYPSFAKALETSLVCSIPFDKLESLARNIPGLQSQLFRVMSGEIRDEQELMMLLSKKNADERFAAFIINLSARFKRRGLSEKEFQLTMTRGDIGNYLGLAVETVSRLVTRLQKQNLIAIQDRYISIVDRDGLGELAGTACHV</sequence>
<dbReference type="Pfam" id="PF00027">
    <property type="entry name" value="cNMP_binding"/>
    <property type="match status" value="1"/>
</dbReference>
<dbReference type="InterPro" id="IPR014710">
    <property type="entry name" value="RmlC-like_jellyroll"/>
</dbReference>
<proteinExistence type="predicted"/>
<dbReference type="InterPro" id="IPR050397">
    <property type="entry name" value="Env_Response_Regulators"/>
</dbReference>
<dbReference type="OrthoDB" id="7643467at2"/>
<evidence type="ECO:0000256" key="2">
    <source>
        <dbReference type="ARBA" id="ARBA00023125"/>
    </source>
</evidence>
<evidence type="ECO:0000256" key="1">
    <source>
        <dbReference type="ARBA" id="ARBA00023015"/>
    </source>
</evidence>
<dbReference type="InterPro" id="IPR018335">
    <property type="entry name" value="Tscrpt_reg_HTH_Crp-type_CS"/>
</dbReference>
<dbReference type="PANTHER" id="PTHR24567">
    <property type="entry name" value="CRP FAMILY TRANSCRIPTIONAL REGULATORY PROTEIN"/>
    <property type="match status" value="1"/>
</dbReference>
<keyword evidence="1" id="KW-0805">Transcription regulation</keyword>
<evidence type="ECO:0000313" key="7">
    <source>
        <dbReference type="EMBL" id="TQV71685.1"/>
    </source>
</evidence>
<dbReference type="Proteomes" id="UP000317839">
    <property type="component" value="Unassembled WGS sequence"/>
</dbReference>
<evidence type="ECO:0000313" key="6">
    <source>
        <dbReference type="EMBL" id="TQV71670.1"/>
    </source>
</evidence>
<evidence type="ECO:0000259" key="4">
    <source>
        <dbReference type="PROSITE" id="PS50042"/>
    </source>
</evidence>
<dbReference type="InterPro" id="IPR036390">
    <property type="entry name" value="WH_DNA-bd_sf"/>
</dbReference>
<gene>
    <name evidence="7" type="primary">fnr</name>
    <name evidence="6" type="ORF">FLL45_21210</name>
    <name evidence="7" type="ORF">FLL45_21290</name>
</gene>
<dbReference type="Pfam" id="PF13545">
    <property type="entry name" value="HTH_Crp_2"/>
    <property type="match status" value="1"/>
</dbReference>
<dbReference type="PROSITE" id="PS50042">
    <property type="entry name" value="CNMP_BINDING_3"/>
    <property type="match status" value="1"/>
</dbReference>
<dbReference type="FunFam" id="1.10.10.10:FF:000028">
    <property type="entry name" value="Fumarate/nitrate reduction transcriptional regulator Fnr"/>
    <property type="match status" value="1"/>
</dbReference>
<keyword evidence="2" id="KW-0238">DNA-binding</keyword>
<dbReference type="NCBIfam" id="NF008365">
    <property type="entry name" value="PRK11161.1"/>
    <property type="match status" value="1"/>
</dbReference>
<dbReference type="FunFam" id="2.60.120.10:FF:000004">
    <property type="entry name" value="Fumarate/nitrate reduction transcriptional regulator Fnr"/>
    <property type="match status" value="1"/>
</dbReference>
<accession>A0A545T3B5</accession>
<dbReference type="InterPro" id="IPR036388">
    <property type="entry name" value="WH-like_DNA-bd_sf"/>
</dbReference>
<evidence type="ECO:0000313" key="8">
    <source>
        <dbReference type="Proteomes" id="UP000317839"/>
    </source>
</evidence>
<dbReference type="GO" id="GO:0003677">
    <property type="term" value="F:DNA binding"/>
    <property type="evidence" value="ECO:0007669"/>
    <property type="project" value="UniProtKB-KW"/>
</dbReference>
<dbReference type="CDD" id="cd00092">
    <property type="entry name" value="HTH_CRP"/>
    <property type="match status" value="1"/>
</dbReference>
<reference evidence="7 8" key="1">
    <citation type="submission" date="2019-06" db="EMBL/GenBank/DDBJ databases">
        <title>Draft genome of Aliikangiella marina GYP-15.</title>
        <authorList>
            <person name="Wang G."/>
        </authorList>
    </citation>
    <scope>NUCLEOTIDE SEQUENCE [LARGE SCALE GENOMIC DNA]</scope>
    <source>
        <strain evidence="7 8">GYP-15</strain>
    </source>
</reference>
<comment type="caution">
    <text evidence="7">The sequence shown here is derived from an EMBL/GenBank/DDBJ whole genome shotgun (WGS) entry which is preliminary data.</text>
</comment>
<dbReference type="PRINTS" id="PR00034">
    <property type="entry name" value="HTHCRP"/>
</dbReference>
<dbReference type="EMBL" id="VIKR01000006">
    <property type="protein sequence ID" value="TQV71670.1"/>
    <property type="molecule type" value="Genomic_DNA"/>
</dbReference>
<evidence type="ECO:0000259" key="5">
    <source>
        <dbReference type="PROSITE" id="PS51063"/>
    </source>
</evidence>
<keyword evidence="8" id="KW-1185">Reference proteome</keyword>
<keyword evidence="3" id="KW-0804">Transcription</keyword>
<dbReference type="SUPFAM" id="SSF46785">
    <property type="entry name" value="Winged helix' DNA-binding domain"/>
    <property type="match status" value="1"/>
</dbReference>
<dbReference type="Gene3D" id="1.10.10.10">
    <property type="entry name" value="Winged helix-like DNA-binding domain superfamily/Winged helix DNA-binding domain"/>
    <property type="match status" value="1"/>
</dbReference>
<dbReference type="CDD" id="cd00038">
    <property type="entry name" value="CAP_ED"/>
    <property type="match status" value="1"/>
</dbReference>
<dbReference type="InterPro" id="IPR018490">
    <property type="entry name" value="cNMP-bd_dom_sf"/>
</dbReference>
<protein>
    <submittedName>
        <fullName evidence="7">Fumarate/nitrate reduction transcriptional regulator Fnr</fullName>
    </submittedName>
</protein>
<dbReference type="GO" id="GO:0003700">
    <property type="term" value="F:DNA-binding transcription factor activity"/>
    <property type="evidence" value="ECO:0007669"/>
    <property type="project" value="InterPro"/>
</dbReference>
<dbReference type="EMBL" id="VIKR01000006">
    <property type="protein sequence ID" value="TQV71685.1"/>
    <property type="molecule type" value="Genomic_DNA"/>
</dbReference>
<dbReference type="SMART" id="SM00419">
    <property type="entry name" value="HTH_CRP"/>
    <property type="match status" value="1"/>
</dbReference>
<name>A0A545T3B5_9GAMM</name>
<dbReference type="AlphaFoldDB" id="A0A545T3B5"/>
<dbReference type="Gene3D" id="2.60.120.10">
    <property type="entry name" value="Jelly Rolls"/>
    <property type="match status" value="1"/>
</dbReference>
<feature type="domain" description="HTH crp-type" evidence="5">
    <location>
        <begin position="159"/>
        <end position="232"/>
    </location>
</feature>
<evidence type="ECO:0000256" key="3">
    <source>
        <dbReference type="ARBA" id="ARBA00023163"/>
    </source>
</evidence>